<evidence type="ECO:0000313" key="3">
    <source>
        <dbReference type="Proteomes" id="UP000008177"/>
    </source>
</evidence>
<dbReference type="AlphaFoldDB" id="G2YR58"/>
<sequence length="55" mass="6408">MNTLLSFSDIGHKKQQEACLPICVLWRDKKVSFPIEEGGRERERERDMVNDDSVT</sequence>
<dbReference type="Proteomes" id="UP000008177">
    <property type="component" value="Unplaced contigs"/>
</dbReference>
<dbReference type="InParanoid" id="G2YR58"/>
<reference evidence="3" key="1">
    <citation type="journal article" date="2011" name="PLoS Genet.">
        <title>Genomic analysis of the necrotrophic fungal pathogens Sclerotinia sclerotiorum and Botrytis cinerea.</title>
        <authorList>
            <person name="Amselem J."/>
            <person name="Cuomo C.A."/>
            <person name="van Kan J.A."/>
            <person name="Viaud M."/>
            <person name="Benito E.P."/>
            <person name="Couloux A."/>
            <person name="Coutinho P.M."/>
            <person name="de Vries R.P."/>
            <person name="Dyer P.S."/>
            <person name="Fillinger S."/>
            <person name="Fournier E."/>
            <person name="Gout L."/>
            <person name="Hahn M."/>
            <person name="Kohn L."/>
            <person name="Lapalu N."/>
            <person name="Plummer K.M."/>
            <person name="Pradier J.M."/>
            <person name="Quevillon E."/>
            <person name="Sharon A."/>
            <person name="Simon A."/>
            <person name="ten Have A."/>
            <person name="Tudzynski B."/>
            <person name="Tudzynski P."/>
            <person name="Wincker P."/>
            <person name="Andrew M."/>
            <person name="Anthouard V."/>
            <person name="Beever R.E."/>
            <person name="Beffa R."/>
            <person name="Benoit I."/>
            <person name="Bouzid O."/>
            <person name="Brault B."/>
            <person name="Chen Z."/>
            <person name="Choquer M."/>
            <person name="Collemare J."/>
            <person name="Cotton P."/>
            <person name="Danchin E.G."/>
            <person name="Da Silva C."/>
            <person name="Gautier A."/>
            <person name="Giraud C."/>
            <person name="Giraud T."/>
            <person name="Gonzalez C."/>
            <person name="Grossetete S."/>
            <person name="Guldener U."/>
            <person name="Henrissat B."/>
            <person name="Howlett B.J."/>
            <person name="Kodira C."/>
            <person name="Kretschmer M."/>
            <person name="Lappartient A."/>
            <person name="Leroch M."/>
            <person name="Levis C."/>
            <person name="Mauceli E."/>
            <person name="Neuveglise C."/>
            <person name="Oeser B."/>
            <person name="Pearson M."/>
            <person name="Poulain J."/>
            <person name="Poussereau N."/>
            <person name="Quesneville H."/>
            <person name="Rascle C."/>
            <person name="Schumacher J."/>
            <person name="Segurens B."/>
            <person name="Sexton A."/>
            <person name="Silva E."/>
            <person name="Sirven C."/>
            <person name="Soanes D.M."/>
            <person name="Talbot N.J."/>
            <person name="Templeton M."/>
            <person name="Yandava C."/>
            <person name="Yarden O."/>
            <person name="Zeng Q."/>
            <person name="Rollins J.A."/>
            <person name="Lebrun M.H."/>
            <person name="Dickman M."/>
        </authorList>
    </citation>
    <scope>NUCLEOTIDE SEQUENCE [LARGE SCALE GENOMIC DNA]</scope>
    <source>
        <strain evidence="3">T4</strain>
    </source>
</reference>
<gene>
    <name evidence="2" type="ORF">BofuT4_P128060.1</name>
</gene>
<organism evidence="2 3">
    <name type="scientific">Botryotinia fuckeliana (strain T4)</name>
    <name type="common">Noble rot fungus</name>
    <name type="synonym">Botrytis cinerea</name>
    <dbReference type="NCBI Taxonomy" id="999810"/>
    <lineage>
        <taxon>Eukaryota</taxon>
        <taxon>Fungi</taxon>
        <taxon>Dikarya</taxon>
        <taxon>Ascomycota</taxon>
        <taxon>Pezizomycotina</taxon>
        <taxon>Leotiomycetes</taxon>
        <taxon>Helotiales</taxon>
        <taxon>Sclerotiniaceae</taxon>
        <taxon>Botrytis</taxon>
    </lineage>
</organism>
<dbReference type="EMBL" id="FQ790350">
    <property type="protein sequence ID" value="CCD54106.1"/>
    <property type="molecule type" value="Genomic_DNA"/>
</dbReference>
<feature type="compositionally biased region" description="Basic and acidic residues" evidence="1">
    <location>
        <begin position="36"/>
        <end position="49"/>
    </location>
</feature>
<evidence type="ECO:0000313" key="2">
    <source>
        <dbReference type="EMBL" id="CCD54106.1"/>
    </source>
</evidence>
<protein>
    <submittedName>
        <fullName evidence="2">Uncharacterized protein</fullName>
    </submittedName>
</protein>
<feature type="region of interest" description="Disordered" evidence="1">
    <location>
        <begin position="36"/>
        <end position="55"/>
    </location>
</feature>
<evidence type="ECO:0000256" key="1">
    <source>
        <dbReference type="SAM" id="MobiDB-lite"/>
    </source>
</evidence>
<dbReference type="HOGENOM" id="CLU_3032129_0_0_1"/>
<accession>G2YR58</accession>
<name>G2YR58_BOTF4</name>
<proteinExistence type="predicted"/>